<evidence type="ECO:0000256" key="4">
    <source>
        <dbReference type="ARBA" id="ARBA00023136"/>
    </source>
</evidence>
<evidence type="ECO:0000256" key="6">
    <source>
        <dbReference type="SAM" id="Phobius"/>
    </source>
</evidence>
<protein>
    <submittedName>
        <fullName evidence="7">Uncharacterized protein</fullName>
    </submittedName>
</protein>
<keyword evidence="2 6" id="KW-0812">Transmembrane</keyword>
<feature type="region of interest" description="Disordered" evidence="5">
    <location>
        <begin position="144"/>
        <end position="173"/>
    </location>
</feature>
<dbReference type="GO" id="GO:0000287">
    <property type="term" value="F:magnesium ion binding"/>
    <property type="evidence" value="ECO:0007669"/>
    <property type="project" value="TreeGrafter"/>
</dbReference>
<dbReference type="Gene3D" id="1.20.58.340">
    <property type="entry name" value="Magnesium transport protein CorA, transmembrane region"/>
    <property type="match status" value="1"/>
</dbReference>
<comment type="subcellular location">
    <subcellularLocation>
        <location evidence="1">Cell membrane</location>
        <topology evidence="1">Multi-pass membrane protein</topology>
    </subcellularLocation>
</comment>
<feature type="transmembrane region" description="Helical" evidence="6">
    <location>
        <begin position="696"/>
        <end position="722"/>
    </location>
</feature>
<evidence type="ECO:0000256" key="2">
    <source>
        <dbReference type="ARBA" id="ARBA00022692"/>
    </source>
</evidence>
<evidence type="ECO:0000313" key="8">
    <source>
        <dbReference type="Proteomes" id="UP001278766"/>
    </source>
</evidence>
<comment type="caution">
    <text evidence="7">The sequence shown here is derived from an EMBL/GenBank/DDBJ whole genome shotgun (WGS) entry which is preliminary data.</text>
</comment>
<dbReference type="SUPFAM" id="SSF144083">
    <property type="entry name" value="Magnesium transport protein CorA, transmembrane region"/>
    <property type="match status" value="1"/>
</dbReference>
<dbReference type="Pfam" id="PF01544">
    <property type="entry name" value="CorA"/>
    <property type="match status" value="1"/>
</dbReference>
<accession>A0AAE0LSG7</accession>
<dbReference type="EMBL" id="JAUEPN010000004">
    <property type="protein sequence ID" value="KAK3296176.1"/>
    <property type="molecule type" value="Genomic_DNA"/>
</dbReference>
<keyword evidence="4 6" id="KW-0472">Membrane</keyword>
<keyword evidence="8" id="KW-1185">Reference proteome</keyword>
<evidence type="ECO:0000256" key="3">
    <source>
        <dbReference type="ARBA" id="ARBA00022989"/>
    </source>
</evidence>
<keyword evidence="3 6" id="KW-1133">Transmembrane helix</keyword>
<feature type="compositionally biased region" description="Basic and acidic residues" evidence="5">
    <location>
        <begin position="152"/>
        <end position="166"/>
    </location>
</feature>
<evidence type="ECO:0000256" key="5">
    <source>
        <dbReference type="SAM" id="MobiDB-lite"/>
    </source>
</evidence>
<evidence type="ECO:0000256" key="1">
    <source>
        <dbReference type="ARBA" id="ARBA00004651"/>
    </source>
</evidence>
<dbReference type="PANTHER" id="PTHR46494">
    <property type="entry name" value="CORA FAMILY METAL ION TRANSPORTER (EUROFUNG)"/>
    <property type="match status" value="1"/>
</dbReference>
<sequence>MCVTHTYIQVGDIPETSLDTRRLRGNSCPYSPACSRLRRPPPGTPGVDLGFFGGEITTRQPPTEEVGTTTRVFGVCEGQSGFSYPNATSTFEYGPARLFLARAGVFHIDNKPNQGRSSHSFLPKPAYIQTISPPALSTVSVEQRNTSSMTRKPSETWPEDKWRDPSDSQEIEGPQCQQPYQEVHTFTCRLHSAIPYSWAGQDPVKMSLWQRRAFISSCRNATRENLSPCISATCHGQRSTWSWPMFIRKIPPVNQPDALGEWEQISLLNLGEGRAQREARDKRSMDDHVGRPLFFWNAALFGPVHASLFQSIYVNDDTLRGLNWHVKHFLERDEQWRDLGTEAFVELEDAVFPAEPVGESDGVADTTVRAPVHGRIWCLNFSRSGGILPLPVGPEHDENIHDPFVCFGQAYAAPWPSTGPRSTHYETSARWMLRILYHTRCFVRATSSLMQEPVTVSAGLKLARGFAQSSGSFPLHGRTLCIEEVRAAILLTQELDPARPLFSIICLSDSDQIFSATRKLRDGTDDRMLRMWPEVLKGQGLAGINAFQNTVSVWLEDWAAAWNASLDEINTIINVNLDDVIRKDWISEHMFDDSFQVSAMYSSVLHLLRIFSTHITESATHVGELRYAIRWDILGKERALTVKENLDILVLNKNRLSDQLLRRIQDKTAEIESLRDAIFNATSLREASASSEVNSYLFIFTVMTIFFLPLSFVTSIFGMHLFDKEDPSANQTTFYITMVLTAITTYVAALSAVWFIAPPAQREKLKTTLGRALGK</sequence>
<reference evidence="7" key="1">
    <citation type="journal article" date="2023" name="Mol. Phylogenet. Evol.">
        <title>Genome-scale phylogeny and comparative genomics of the fungal order Sordariales.</title>
        <authorList>
            <person name="Hensen N."/>
            <person name="Bonometti L."/>
            <person name="Westerberg I."/>
            <person name="Brannstrom I.O."/>
            <person name="Guillou S."/>
            <person name="Cros-Aarteil S."/>
            <person name="Calhoun S."/>
            <person name="Haridas S."/>
            <person name="Kuo A."/>
            <person name="Mondo S."/>
            <person name="Pangilinan J."/>
            <person name="Riley R."/>
            <person name="LaButti K."/>
            <person name="Andreopoulos B."/>
            <person name="Lipzen A."/>
            <person name="Chen C."/>
            <person name="Yan M."/>
            <person name="Daum C."/>
            <person name="Ng V."/>
            <person name="Clum A."/>
            <person name="Steindorff A."/>
            <person name="Ohm R.A."/>
            <person name="Martin F."/>
            <person name="Silar P."/>
            <person name="Natvig D.O."/>
            <person name="Lalanne C."/>
            <person name="Gautier V."/>
            <person name="Ament-Velasquez S.L."/>
            <person name="Kruys A."/>
            <person name="Hutchinson M.I."/>
            <person name="Powell A.J."/>
            <person name="Barry K."/>
            <person name="Miller A.N."/>
            <person name="Grigoriev I.V."/>
            <person name="Debuchy R."/>
            <person name="Gladieux P."/>
            <person name="Hiltunen Thoren M."/>
            <person name="Johannesson H."/>
        </authorList>
    </citation>
    <scope>NUCLEOTIDE SEQUENCE</scope>
    <source>
        <strain evidence="7">CBS 168.71</strain>
    </source>
</reference>
<reference evidence="7" key="2">
    <citation type="submission" date="2023-06" db="EMBL/GenBank/DDBJ databases">
        <authorList>
            <consortium name="Lawrence Berkeley National Laboratory"/>
            <person name="Haridas S."/>
            <person name="Hensen N."/>
            <person name="Bonometti L."/>
            <person name="Westerberg I."/>
            <person name="Brannstrom I.O."/>
            <person name="Guillou S."/>
            <person name="Cros-Aarteil S."/>
            <person name="Calhoun S."/>
            <person name="Kuo A."/>
            <person name="Mondo S."/>
            <person name="Pangilinan J."/>
            <person name="Riley R."/>
            <person name="Labutti K."/>
            <person name="Andreopoulos B."/>
            <person name="Lipzen A."/>
            <person name="Chen C."/>
            <person name="Yanf M."/>
            <person name="Daum C."/>
            <person name="Ng V."/>
            <person name="Clum A."/>
            <person name="Steindorff A."/>
            <person name="Ohm R."/>
            <person name="Martin F."/>
            <person name="Silar P."/>
            <person name="Natvig D."/>
            <person name="Lalanne C."/>
            <person name="Gautier V."/>
            <person name="Ament-Velasquez S.L."/>
            <person name="Kruys A."/>
            <person name="Hutchinson M.I."/>
            <person name="Powell A.J."/>
            <person name="Barry K."/>
            <person name="Miller A.N."/>
            <person name="Grigoriev I.V."/>
            <person name="Debuchy R."/>
            <person name="Gladieux P."/>
            <person name="Thoren M.H."/>
            <person name="Johannesson H."/>
        </authorList>
    </citation>
    <scope>NUCLEOTIDE SEQUENCE</scope>
    <source>
        <strain evidence="7">CBS 168.71</strain>
    </source>
</reference>
<dbReference type="GO" id="GO:0015087">
    <property type="term" value="F:cobalt ion transmembrane transporter activity"/>
    <property type="evidence" value="ECO:0007669"/>
    <property type="project" value="TreeGrafter"/>
</dbReference>
<dbReference type="InterPro" id="IPR002523">
    <property type="entry name" value="MgTranspt_CorA/ZnTranspt_ZntB"/>
</dbReference>
<dbReference type="GO" id="GO:0015095">
    <property type="term" value="F:magnesium ion transmembrane transporter activity"/>
    <property type="evidence" value="ECO:0007669"/>
    <property type="project" value="TreeGrafter"/>
</dbReference>
<dbReference type="RefSeq" id="XP_062659690.1">
    <property type="nucleotide sequence ID" value="XM_062803886.1"/>
</dbReference>
<dbReference type="GO" id="GO:0050897">
    <property type="term" value="F:cobalt ion binding"/>
    <property type="evidence" value="ECO:0007669"/>
    <property type="project" value="TreeGrafter"/>
</dbReference>
<dbReference type="GeneID" id="87840834"/>
<dbReference type="PANTHER" id="PTHR46494:SF1">
    <property type="entry name" value="CORA FAMILY METAL ION TRANSPORTER (EUROFUNG)"/>
    <property type="match status" value="1"/>
</dbReference>
<dbReference type="InterPro" id="IPR045863">
    <property type="entry name" value="CorA_TM1_TM2"/>
</dbReference>
<name>A0AAE0LSG7_9PEZI</name>
<organism evidence="7 8">
    <name type="scientific">Chaetomium fimeti</name>
    <dbReference type="NCBI Taxonomy" id="1854472"/>
    <lineage>
        <taxon>Eukaryota</taxon>
        <taxon>Fungi</taxon>
        <taxon>Dikarya</taxon>
        <taxon>Ascomycota</taxon>
        <taxon>Pezizomycotina</taxon>
        <taxon>Sordariomycetes</taxon>
        <taxon>Sordariomycetidae</taxon>
        <taxon>Sordariales</taxon>
        <taxon>Chaetomiaceae</taxon>
        <taxon>Chaetomium</taxon>
    </lineage>
</organism>
<dbReference type="GO" id="GO:0005886">
    <property type="term" value="C:plasma membrane"/>
    <property type="evidence" value="ECO:0007669"/>
    <property type="project" value="UniProtKB-SubCell"/>
</dbReference>
<gene>
    <name evidence="7" type="ORF">B0H64DRAFT_397580</name>
</gene>
<dbReference type="Proteomes" id="UP001278766">
    <property type="component" value="Unassembled WGS sequence"/>
</dbReference>
<evidence type="ECO:0000313" key="7">
    <source>
        <dbReference type="EMBL" id="KAK3296176.1"/>
    </source>
</evidence>
<proteinExistence type="predicted"/>
<feature type="transmembrane region" description="Helical" evidence="6">
    <location>
        <begin position="734"/>
        <end position="757"/>
    </location>
</feature>
<dbReference type="AlphaFoldDB" id="A0AAE0LSG7"/>